<comment type="similarity">
    <text evidence="2">Belongs to the PilY1 family.</text>
</comment>
<keyword evidence="10" id="KW-1185">Reference proteome</keyword>
<keyword evidence="6" id="KW-0281">Fimbrium</keyword>
<proteinExistence type="inferred from homology"/>
<evidence type="ECO:0000256" key="3">
    <source>
        <dbReference type="ARBA" id="ARBA00022558"/>
    </source>
</evidence>
<protein>
    <submittedName>
        <fullName evidence="9">Type IV pilus assembly protein PilY1</fullName>
    </submittedName>
</protein>
<keyword evidence="5" id="KW-0106">Calcium</keyword>
<gene>
    <name evidence="9" type="ORF">SAMN06295970_101204</name>
</gene>
<accession>A0ABY1PTB0</accession>
<name>A0ABY1PTB0_9BURK</name>
<evidence type="ECO:0000256" key="6">
    <source>
        <dbReference type="ARBA" id="ARBA00023263"/>
    </source>
</evidence>
<evidence type="ECO:0000256" key="4">
    <source>
        <dbReference type="ARBA" id="ARBA00022723"/>
    </source>
</evidence>
<evidence type="ECO:0000256" key="7">
    <source>
        <dbReference type="SAM" id="SignalP"/>
    </source>
</evidence>
<comment type="caution">
    <text evidence="9">The sequence shown here is derived from an EMBL/GenBank/DDBJ whole genome shotgun (WGS) entry which is preliminary data.</text>
</comment>
<dbReference type="InterPro" id="IPR008707">
    <property type="entry name" value="B-propeller_PilY1"/>
</dbReference>
<feature type="chain" id="PRO_5045384978" evidence="7">
    <location>
        <begin position="29"/>
        <end position="1165"/>
    </location>
</feature>
<dbReference type="Proteomes" id="UP001158049">
    <property type="component" value="Unassembled WGS sequence"/>
</dbReference>
<evidence type="ECO:0000313" key="10">
    <source>
        <dbReference type="Proteomes" id="UP001158049"/>
    </source>
</evidence>
<sequence>MPDCRIARLLRRAASGFCLLAAFAAAHAAPTDIASAPLRTAGPKPNIMLVLDDSGSMQWSYLGDSVKSNGYPNTVGYRSALCNKLYYNPSNTYLPPVGTDGAAVPSATFGAAWLDGYRRADGDARVDLGTAFRAWRSYWSDPGAASWDCWDGAGHCRDPADGAGVGNQPGAAYYFAYQGQRRGRLGDGSAFDDCRDSRFDVAPGGDANWKKVVVGPDSGVGGSDERQNFANWYSFYRTRILLMKTSLIRAVRELGDSYRIGYSTIGYTGADTADVGYLAIADFDAAQKSALYAKLSALVVPASGTPLRGALSKAGRMYAGRAAAGGSDPVQYSCQHNYTILSTDGYWNSNVRLGVEEDGGYGPLGLDGSPVGNADALLPRPQYDGTPAAAGAPGGAADTLADVAAYYYRTDLRHPDLGNCSGALGADVCSNNVPASSADPASHQHMTTFTLGLGVSGTLRYDPDYAGAQSGDFADIRNGAADWPPPVSFGPARVDDLWHAAVNGGGYYFSAADSTALASMLSSALASARSRPGAAAAVATSRLEPVAGDNQVFLASYRSVAWDGELEARAVDPATGLVSSTPLWSAQDRLRSQADSGSRTVLTDDAASLQGSRLKPFAWDALNADERAPFSDLCAPDPKLSQCADFDPGQLSTINGEKLLAYLRGSSRDAAGASSLFRHRERVLGDIVNAQPLYVAAPPFHYADPGYLGYKAAQASRQPMIYAAANDGMLHAFRASGGDAGSEAWAYVPALVLPALYRLADRDYAARHRYLLDGSPVAADICPKSPPATCAAGEWRTILVGGYGAGGRGYYALDITDPAAPRALWQYTVTDDADLGLSFGNPVIAKRADGAWVVAVTSGYNNVHPGDGRAYLTVLDAASGRRLDRIGTGAGGAGTPAGLARISAWVDSPSDNTASRIYGGDLLGNVWRFDIDRGSAALLAQLGGRNGAGAQPVTTRPELAMIRQAGAQYPVVVVGTGSYLGASDAASTAQQSIYVMKDSLRPDGAGLGQVRRDGVLVRQALTARDGGRRITASPVDWASGAGWYVDLDPAGATPGERINVDMEVALGVLKAVGNVPSDAVCSQGGSAWLYALDLASGATLPGATAAGRPVSAQAMLTGVSTLRLTSGATTTLAADSAGGVGSYADPAVPASSGKVRRVDWRELAD</sequence>
<evidence type="ECO:0000256" key="2">
    <source>
        <dbReference type="ARBA" id="ARBA00008387"/>
    </source>
</evidence>
<evidence type="ECO:0000259" key="8">
    <source>
        <dbReference type="Pfam" id="PF05567"/>
    </source>
</evidence>
<feature type="signal peptide" evidence="7">
    <location>
        <begin position="1"/>
        <end position="28"/>
    </location>
</feature>
<evidence type="ECO:0000256" key="5">
    <source>
        <dbReference type="ARBA" id="ARBA00022837"/>
    </source>
</evidence>
<evidence type="ECO:0000313" key="9">
    <source>
        <dbReference type="EMBL" id="SMP42608.1"/>
    </source>
</evidence>
<dbReference type="Gene3D" id="3.40.50.410">
    <property type="entry name" value="von Willebrand factor, type A domain"/>
    <property type="match status" value="1"/>
</dbReference>
<dbReference type="RefSeq" id="WP_283440359.1">
    <property type="nucleotide sequence ID" value="NZ_FXUL01000001.1"/>
</dbReference>
<feature type="domain" description="PilY1 beta-propeller" evidence="8">
    <location>
        <begin position="684"/>
        <end position="1022"/>
    </location>
</feature>
<dbReference type="SUPFAM" id="SSF50998">
    <property type="entry name" value="Quinoprotein alcohol dehydrogenase-like"/>
    <property type="match status" value="1"/>
</dbReference>
<dbReference type="EMBL" id="FXUL01000001">
    <property type="protein sequence ID" value="SMP42608.1"/>
    <property type="molecule type" value="Genomic_DNA"/>
</dbReference>
<dbReference type="InterPro" id="IPR036465">
    <property type="entry name" value="vWFA_dom_sf"/>
</dbReference>
<dbReference type="InterPro" id="IPR011047">
    <property type="entry name" value="Quinoprotein_ADH-like_sf"/>
</dbReference>
<comment type="subcellular location">
    <subcellularLocation>
        <location evidence="1">Fimbrium</location>
    </subcellularLocation>
</comment>
<reference evidence="9 10" key="1">
    <citation type="submission" date="2017-05" db="EMBL/GenBank/DDBJ databases">
        <authorList>
            <person name="Varghese N."/>
            <person name="Submissions S."/>
        </authorList>
    </citation>
    <scope>NUCLEOTIDE SEQUENCE [LARGE SCALE GENOMIC DNA]</scope>
    <source>
        <strain evidence="9 10">DSM 26001</strain>
    </source>
</reference>
<keyword evidence="3" id="KW-1029">Fimbrium biogenesis</keyword>
<evidence type="ECO:0000256" key="1">
    <source>
        <dbReference type="ARBA" id="ARBA00004561"/>
    </source>
</evidence>
<keyword evidence="4" id="KW-0479">Metal-binding</keyword>
<organism evidence="9 10">
    <name type="scientific">Noviherbaspirillum suwonense</name>
    <dbReference type="NCBI Taxonomy" id="1224511"/>
    <lineage>
        <taxon>Bacteria</taxon>
        <taxon>Pseudomonadati</taxon>
        <taxon>Pseudomonadota</taxon>
        <taxon>Betaproteobacteria</taxon>
        <taxon>Burkholderiales</taxon>
        <taxon>Oxalobacteraceae</taxon>
        <taxon>Noviherbaspirillum</taxon>
    </lineage>
</organism>
<keyword evidence="7" id="KW-0732">Signal</keyword>
<dbReference type="Pfam" id="PF05567">
    <property type="entry name" value="T4P_PilY1"/>
    <property type="match status" value="1"/>
</dbReference>